<protein>
    <submittedName>
        <fullName evidence="1">Uncharacterized protein</fullName>
    </submittedName>
</protein>
<dbReference type="EMBL" id="CM035406">
    <property type="protein sequence ID" value="KAH7446164.1"/>
    <property type="molecule type" value="Genomic_DNA"/>
</dbReference>
<dbReference type="PANTHER" id="PTHR34563">
    <property type="entry name" value="BNACNNG33880D PROTEIN"/>
    <property type="match status" value="1"/>
</dbReference>
<proteinExistence type="predicted"/>
<keyword evidence="2" id="KW-1185">Reference proteome</keyword>
<dbReference type="PANTHER" id="PTHR34563:SF6">
    <property type="entry name" value="OS08G0416800 PROTEIN"/>
    <property type="match status" value="1"/>
</dbReference>
<dbReference type="AlphaFoldDB" id="A0A8T2VJ84"/>
<name>A0A8T2VJ84_CERRI</name>
<reference evidence="1" key="1">
    <citation type="submission" date="2021-08" db="EMBL/GenBank/DDBJ databases">
        <title>WGS assembly of Ceratopteris richardii.</title>
        <authorList>
            <person name="Marchant D.B."/>
            <person name="Chen G."/>
            <person name="Jenkins J."/>
            <person name="Shu S."/>
            <person name="Leebens-Mack J."/>
            <person name="Grimwood J."/>
            <person name="Schmutz J."/>
            <person name="Soltis P."/>
            <person name="Soltis D."/>
            <person name="Chen Z.-H."/>
        </authorList>
    </citation>
    <scope>NUCLEOTIDE SEQUENCE</scope>
    <source>
        <strain evidence="1">Whitten #5841</strain>
        <tissue evidence="1">Leaf</tissue>
    </source>
</reference>
<sequence length="65" mass="7405">MGLGKFIKSKCEKLLRPQQRQRNKFYQRVDPTDSMRVEASSRLAQKLIAETLKAADSPGRKALTI</sequence>
<dbReference type="Proteomes" id="UP000825935">
    <property type="component" value="Chromosome 1"/>
</dbReference>
<accession>A0A8T2VJ84</accession>
<gene>
    <name evidence="1" type="ORF">KP509_01G042400</name>
</gene>
<dbReference type="OrthoDB" id="691078at2759"/>
<organism evidence="1 2">
    <name type="scientific">Ceratopteris richardii</name>
    <name type="common">Triangle waterfern</name>
    <dbReference type="NCBI Taxonomy" id="49495"/>
    <lineage>
        <taxon>Eukaryota</taxon>
        <taxon>Viridiplantae</taxon>
        <taxon>Streptophyta</taxon>
        <taxon>Embryophyta</taxon>
        <taxon>Tracheophyta</taxon>
        <taxon>Polypodiopsida</taxon>
        <taxon>Polypodiidae</taxon>
        <taxon>Polypodiales</taxon>
        <taxon>Pteridineae</taxon>
        <taxon>Pteridaceae</taxon>
        <taxon>Parkerioideae</taxon>
        <taxon>Ceratopteris</taxon>
    </lineage>
</organism>
<evidence type="ECO:0000313" key="2">
    <source>
        <dbReference type="Proteomes" id="UP000825935"/>
    </source>
</evidence>
<comment type="caution">
    <text evidence="1">The sequence shown here is derived from an EMBL/GenBank/DDBJ whole genome shotgun (WGS) entry which is preliminary data.</text>
</comment>
<evidence type="ECO:0000313" key="1">
    <source>
        <dbReference type="EMBL" id="KAH7446164.1"/>
    </source>
</evidence>